<dbReference type="RefSeq" id="WP_062289525.1">
    <property type="nucleotide sequence ID" value="NZ_CP013200.1"/>
</dbReference>
<dbReference type="GO" id="GO:0005737">
    <property type="term" value="C:cytoplasm"/>
    <property type="evidence" value="ECO:0007669"/>
    <property type="project" value="UniProtKB-SubCell"/>
</dbReference>
<keyword evidence="2" id="KW-0963">Cytoplasm</keyword>
<sequence length="162" mass="17703">MLDNEYHLDSMVCFAIYSASNAVAKAHKVALEPWELTYTQYIALLELSTAPEGLTVSDLGKRMSLDSGTLSPVLRRLDERGLVSRARTSPDERVVTASLTDTGASVLKKVLVALKELRGAYGFDSPNKLARWSRSCIASPRACAQLPRTEIDPALPIHNSCL</sequence>
<dbReference type="Gene3D" id="1.10.10.10">
    <property type="entry name" value="Winged helix-like DNA-binding domain superfamily/Winged helix DNA-binding domain"/>
    <property type="match status" value="1"/>
</dbReference>
<dbReference type="InterPro" id="IPR055166">
    <property type="entry name" value="Transc_reg_Sar_Rot_HTH"/>
</dbReference>
<dbReference type="GO" id="GO:0006950">
    <property type="term" value="P:response to stress"/>
    <property type="evidence" value="ECO:0007669"/>
    <property type="project" value="TreeGrafter"/>
</dbReference>
<evidence type="ECO:0000259" key="6">
    <source>
        <dbReference type="PROSITE" id="PS50995"/>
    </source>
</evidence>
<reference evidence="8" key="1">
    <citation type="submission" date="2015-11" db="EMBL/GenBank/DDBJ databases">
        <authorList>
            <person name="Kumar R."/>
            <person name="Singh D."/>
            <person name="Swarnkar M.K."/>
            <person name="Singh A.K."/>
            <person name="Kumar S."/>
        </authorList>
    </citation>
    <scope>NUCLEOTIDE SEQUENCE [LARGE SCALE GENOMIC DNA]</scope>
    <source>
        <strain evidence="8">ERGS4:06</strain>
    </source>
</reference>
<dbReference type="PRINTS" id="PR00598">
    <property type="entry name" value="HTHMARR"/>
</dbReference>
<dbReference type="SMART" id="SM00347">
    <property type="entry name" value="HTH_MARR"/>
    <property type="match status" value="1"/>
</dbReference>
<dbReference type="AlphaFoldDB" id="A0A0S2M164"/>
<dbReference type="InterPro" id="IPR036388">
    <property type="entry name" value="WH-like_DNA-bd_sf"/>
</dbReference>
<protein>
    <recommendedName>
        <fullName evidence="6">HTH marR-type domain-containing protein</fullName>
    </recommendedName>
</protein>
<dbReference type="Proteomes" id="UP000059574">
    <property type="component" value="Chromosome"/>
</dbReference>
<evidence type="ECO:0000256" key="4">
    <source>
        <dbReference type="ARBA" id="ARBA00023125"/>
    </source>
</evidence>
<comment type="subcellular location">
    <subcellularLocation>
        <location evidence="1">Cytoplasm</location>
    </subcellularLocation>
</comment>
<dbReference type="GO" id="GO:0003677">
    <property type="term" value="F:DNA binding"/>
    <property type="evidence" value="ECO:0007669"/>
    <property type="project" value="UniProtKB-KW"/>
</dbReference>
<dbReference type="PANTHER" id="PTHR33164">
    <property type="entry name" value="TRANSCRIPTIONAL REGULATOR, MARR FAMILY"/>
    <property type="match status" value="1"/>
</dbReference>
<evidence type="ECO:0000313" key="7">
    <source>
        <dbReference type="EMBL" id="ALO67195.1"/>
    </source>
</evidence>
<organism evidence="7 8">
    <name type="scientific">Arthrobacter alpinus</name>
    <dbReference type="NCBI Taxonomy" id="656366"/>
    <lineage>
        <taxon>Bacteria</taxon>
        <taxon>Bacillati</taxon>
        <taxon>Actinomycetota</taxon>
        <taxon>Actinomycetes</taxon>
        <taxon>Micrococcales</taxon>
        <taxon>Micrococcaceae</taxon>
        <taxon>Arthrobacter</taxon>
    </lineage>
</organism>
<gene>
    <name evidence="7" type="ORF">AS189_12655</name>
</gene>
<keyword evidence="3" id="KW-0805">Transcription regulation</keyword>
<evidence type="ECO:0000256" key="2">
    <source>
        <dbReference type="ARBA" id="ARBA00022490"/>
    </source>
</evidence>
<dbReference type="EMBL" id="CP013200">
    <property type="protein sequence ID" value="ALO67195.1"/>
    <property type="molecule type" value="Genomic_DNA"/>
</dbReference>
<dbReference type="Pfam" id="PF22381">
    <property type="entry name" value="Staph_reg_Sar_Rot"/>
    <property type="match status" value="1"/>
</dbReference>
<dbReference type="PANTHER" id="PTHR33164:SF5">
    <property type="entry name" value="ORGANIC HYDROPEROXIDE RESISTANCE TRANSCRIPTIONAL REGULATOR"/>
    <property type="match status" value="1"/>
</dbReference>
<dbReference type="GO" id="GO:0003700">
    <property type="term" value="F:DNA-binding transcription factor activity"/>
    <property type="evidence" value="ECO:0007669"/>
    <property type="project" value="InterPro"/>
</dbReference>
<proteinExistence type="predicted"/>
<dbReference type="InterPro" id="IPR036390">
    <property type="entry name" value="WH_DNA-bd_sf"/>
</dbReference>
<name>A0A0S2M164_9MICC</name>
<dbReference type="InterPro" id="IPR039422">
    <property type="entry name" value="MarR/SlyA-like"/>
</dbReference>
<evidence type="ECO:0000256" key="3">
    <source>
        <dbReference type="ARBA" id="ARBA00023015"/>
    </source>
</evidence>
<keyword evidence="5" id="KW-0804">Transcription</keyword>
<evidence type="ECO:0000313" key="8">
    <source>
        <dbReference type="Proteomes" id="UP000059574"/>
    </source>
</evidence>
<evidence type="ECO:0000256" key="5">
    <source>
        <dbReference type="ARBA" id="ARBA00023163"/>
    </source>
</evidence>
<dbReference type="PROSITE" id="PS50995">
    <property type="entry name" value="HTH_MARR_2"/>
    <property type="match status" value="1"/>
</dbReference>
<reference evidence="7 8" key="2">
    <citation type="journal article" date="2016" name="J. Biotechnol.">
        <title>Complete genome sequence of Arthrobacter alpinus ERGS4:06, a yellow pigmented bacterium tolerant to cold and radiations isolated from Sikkim Himalaya.</title>
        <authorList>
            <person name="Kumar R."/>
            <person name="Singh D."/>
            <person name="Swarnkar M.K."/>
            <person name="Singh A.K."/>
            <person name="Kumar S."/>
        </authorList>
    </citation>
    <scope>NUCLEOTIDE SEQUENCE [LARGE SCALE GENOMIC DNA]</scope>
    <source>
        <strain evidence="7 8">ERGS4:06</strain>
    </source>
</reference>
<feature type="domain" description="HTH marR-type" evidence="6">
    <location>
        <begin position="1"/>
        <end position="138"/>
    </location>
</feature>
<accession>A0A0S2M164</accession>
<evidence type="ECO:0000256" key="1">
    <source>
        <dbReference type="ARBA" id="ARBA00004496"/>
    </source>
</evidence>
<dbReference type="InterPro" id="IPR000835">
    <property type="entry name" value="HTH_MarR-typ"/>
</dbReference>
<dbReference type="SUPFAM" id="SSF46785">
    <property type="entry name" value="Winged helix' DNA-binding domain"/>
    <property type="match status" value="1"/>
</dbReference>
<keyword evidence="4" id="KW-0238">DNA-binding</keyword>